<sequence length="234" mass="26484">MNYIVAEETRLIVEYKEHQDVFTKWALGYVEAHFLAPFRHLEPVTRRFFTDAVRLSKQEFPMPMEAFIPISQSIAHHIDGPVPASIMASLTLVIENRIKVSIMKQRELDIEADEMHRNCTAVLTACRDILALAAEHDRFTFARQLAAASRLTHHKPHHVTSRRNTSSRSFAHPAPRTSPGDTLHTRSSTTQSTTAKSSHRTSRHPTSSPSSRSPPSSKPTHPFHTHRSSSTKRI</sequence>
<evidence type="ECO:0000313" key="3">
    <source>
        <dbReference type="Proteomes" id="UP000305067"/>
    </source>
</evidence>
<gene>
    <name evidence="2" type="ORF">BDV98DRAFT_304858</name>
</gene>
<feature type="compositionally biased region" description="Basic residues" evidence="1">
    <location>
        <begin position="221"/>
        <end position="234"/>
    </location>
</feature>
<reference evidence="2 3" key="1">
    <citation type="journal article" date="2019" name="Nat. Ecol. Evol.">
        <title>Megaphylogeny resolves global patterns of mushroom evolution.</title>
        <authorList>
            <person name="Varga T."/>
            <person name="Krizsan K."/>
            <person name="Foldi C."/>
            <person name="Dima B."/>
            <person name="Sanchez-Garcia M."/>
            <person name="Sanchez-Ramirez S."/>
            <person name="Szollosi G.J."/>
            <person name="Szarkandi J.G."/>
            <person name="Papp V."/>
            <person name="Albert L."/>
            <person name="Andreopoulos W."/>
            <person name="Angelini C."/>
            <person name="Antonin V."/>
            <person name="Barry K.W."/>
            <person name="Bougher N.L."/>
            <person name="Buchanan P."/>
            <person name="Buyck B."/>
            <person name="Bense V."/>
            <person name="Catcheside P."/>
            <person name="Chovatia M."/>
            <person name="Cooper J."/>
            <person name="Damon W."/>
            <person name="Desjardin D."/>
            <person name="Finy P."/>
            <person name="Geml J."/>
            <person name="Haridas S."/>
            <person name="Hughes K."/>
            <person name="Justo A."/>
            <person name="Karasinski D."/>
            <person name="Kautmanova I."/>
            <person name="Kiss B."/>
            <person name="Kocsube S."/>
            <person name="Kotiranta H."/>
            <person name="LaButti K.M."/>
            <person name="Lechner B.E."/>
            <person name="Liimatainen K."/>
            <person name="Lipzen A."/>
            <person name="Lukacs Z."/>
            <person name="Mihaltcheva S."/>
            <person name="Morgado L.N."/>
            <person name="Niskanen T."/>
            <person name="Noordeloos M.E."/>
            <person name="Ohm R.A."/>
            <person name="Ortiz-Santana B."/>
            <person name="Ovrebo C."/>
            <person name="Racz N."/>
            <person name="Riley R."/>
            <person name="Savchenko A."/>
            <person name="Shiryaev A."/>
            <person name="Soop K."/>
            <person name="Spirin V."/>
            <person name="Szebenyi C."/>
            <person name="Tomsovsky M."/>
            <person name="Tulloss R.E."/>
            <person name="Uehling J."/>
            <person name="Grigoriev I.V."/>
            <person name="Vagvolgyi C."/>
            <person name="Papp T."/>
            <person name="Martin F.M."/>
            <person name="Miettinen O."/>
            <person name="Hibbett D.S."/>
            <person name="Nagy L.G."/>
        </authorList>
    </citation>
    <scope>NUCLEOTIDE SEQUENCE [LARGE SCALE GENOMIC DNA]</scope>
    <source>
        <strain evidence="2 3">CBS 309.79</strain>
    </source>
</reference>
<name>A0A5C3Q5W0_9AGAR</name>
<feature type="compositionally biased region" description="Low complexity" evidence="1">
    <location>
        <begin position="185"/>
        <end position="196"/>
    </location>
</feature>
<organism evidence="2 3">
    <name type="scientific">Pterulicium gracile</name>
    <dbReference type="NCBI Taxonomy" id="1884261"/>
    <lineage>
        <taxon>Eukaryota</taxon>
        <taxon>Fungi</taxon>
        <taxon>Dikarya</taxon>
        <taxon>Basidiomycota</taxon>
        <taxon>Agaricomycotina</taxon>
        <taxon>Agaricomycetes</taxon>
        <taxon>Agaricomycetidae</taxon>
        <taxon>Agaricales</taxon>
        <taxon>Pleurotineae</taxon>
        <taxon>Pterulaceae</taxon>
        <taxon>Pterulicium</taxon>
    </lineage>
</organism>
<accession>A0A5C3Q5W0</accession>
<evidence type="ECO:0000256" key="1">
    <source>
        <dbReference type="SAM" id="MobiDB-lite"/>
    </source>
</evidence>
<feature type="compositionally biased region" description="Basic residues" evidence="1">
    <location>
        <begin position="152"/>
        <end position="161"/>
    </location>
</feature>
<keyword evidence="3" id="KW-1185">Reference proteome</keyword>
<dbReference type="Proteomes" id="UP000305067">
    <property type="component" value="Unassembled WGS sequence"/>
</dbReference>
<protein>
    <submittedName>
        <fullName evidence="2">Uncharacterized protein</fullName>
    </submittedName>
</protein>
<evidence type="ECO:0000313" key="2">
    <source>
        <dbReference type="EMBL" id="TFK96537.1"/>
    </source>
</evidence>
<proteinExistence type="predicted"/>
<dbReference type="AlphaFoldDB" id="A0A5C3Q5W0"/>
<feature type="compositionally biased region" description="Low complexity" evidence="1">
    <location>
        <begin position="204"/>
        <end position="220"/>
    </location>
</feature>
<dbReference type="EMBL" id="ML178858">
    <property type="protein sequence ID" value="TFK96537.1"/>
    <property type="molecule type" value="Genomic_DNA"/>
</dbReference>
<feature type="region of interest" description="Disordered" evidence="1">
    <location>
        <begin position="152"/>
        <end position="234"/>
    </location>
</feature>